<sequence>MAEEGKRCMLLYCTFLLVELRFEASCYPEAKGLLDVMIAKNIRFVAEICLGEGLGSISIPILSQKVAGQLLS</sequence>
<evidence type="ECO:0000256" key="1">
    <source>
        <dbReference type="SAM" id="SignalP"/>
    </source>
</evidence>
<evidence type="ECO:0000313" key="3">
    <source>
        <dbReference type="Proteomes" id="UP000017836"/>
    </source>
</evidence>
<accession>U5CUG7</accession>
<keyword evidence="3" id="KW-1185">Reference proteome</keyword>
<dbReference type="HOGENOM" id="CLU_2725574_0_0_1"/>
<reference evidence="3" key="1">
    <citation type="journal article" date="2013" name="Science">
        <title>The Amborella genome and the evolution of flowering plants.</title>
        <authorList>
            <consortium name="Amborella Genome Project"/>
        </authorList>
    </citation>
    <scope>NUCLEOTIDE SEQUENCE [LARGE SCALE GENOMIC DNA]</scope>
</reference>
<dbReference type="Proteomes" id="UP000017836">
    <property type="component" value="Unassembled WGS sequence"/>
</dbReference>
<name>U5CUG7_AMBTC</name>
<protein>
    <submittedName>
        <fullName evidence="2">Uncharacterized protein</fullName>
    </submittedName>
</protein>
<dbReference type="AlphaFoldDB" id="U5CUG7"/>
<dbReference type="Gramene" id="ERN16956">
    <property type="protein sequence ID" value="ERN16956"/>
    <property type="gene ID" value="AMTR_s00057p00195740"/>
</dbReference>
<proteinExistence type="predicted"/>
<evidence type="ECO:0000313" key="2">
    <source>
        <dbReference type="EMBL" id="ERN16956.1"/>
    </source>
</evidence>
<keyword evidence="1" id="KW-0732">Signal</keyword>
<gene>
    <name evidence="2" type="ORF">AMTR_s00057p00195740</name>
</gene>
<dbReference type="EMBL" id="KI392405">
    <property type="protein sequence ID" value="ERN16956.1"/>
    <property type="molecule type" value="Genomic_DNA"/>
</dbReference>
<feature type="signal peptide" evidence="1">
    <location>
        <begin position="1"/>
        <end position="24"/>
    </location>
</feature>
<organism evidence="2 3">
    <name type="scientific">Amborella trichopoda</name>
    <dbReference type="NCBI Taxonomy" id="13333"/>
    <lineage>
        <taxon>Eukaryota</taxon>
        <taxon>Viridiplantae</taxon>
        <taxon>Streptophyta</taxon>
        <taxon>Embryophyta</taxon>
        <taxon>Tracheophyta</taxon>
        <taxon>Spermatophyta</taxon>
        <taxon>Magnoliopsida</taxon>
        <taxon>Amborellales</taxon>
        <taxon>Amborellaceae</taxon>
        <taxon>Amborella</taxon>
    </lineage>
</organism>
<feature type="chain" id="PRO_5004658685" evidence="1">
    <location>
        <begin position="25"/>
        <end position="72"/>
    </location>
</feature>